<proteinExistence type="inferred from homology"/>
<comment type="function">
    <text evidence="5">Flavin prenyltransferase that catalyzes the synthesis of the prenylated FMN cofactor (prenyl-FMN) for 4-hydroxy-3-polyprenylbenzoic acid decarboxylase UbiD. The prenyltransferase is metal-independent and links a dimethylallyl moiety from dimethylallyl monophosphate (DMAP) to the flavin N5 and C6 atoms of FMN.</text>
</comment>
<comment type="catalytic activity">
    <reaction evidence="5">
        <text>dimethylallyl phosphate + FMNH2 = prenylated FMNH2 + phosphate</text>
        <dbReference type="Rhea" id="RHEA:37743"/>
        <dbReference type="ChEBI" id="CHEBI:43474"/>
        <dbReference type="ChEBI" id="CHEBI:57618"/>
        <dbReference type="ChEBI" id="CHEBI:87467"/>
        <dbReference type="ChEBI" id="CHEBI:88052"/>
        <dbReference type="EC" id="2.5.1.129"/>
    </reaction>
</comment>
<dbReference type="Gene3D" id="3.40.50.1950">
    <property type="entry name" value="Flavin prenyltransferase-like"/>
    <property type="match status" value="1"/>
</dbReference>
<evidence type="ECO:0000313" key="8">
    <source>
        <dbReference type="Proteomes" id="UP000280881"/>
    </source>
</evidence>
<dbReference type="EMBL" id="RBIE01000001">
    <property type="protein sequence ID" value="RKQ63554.1"/>
    <property type="molecule type" value="Genomic_DNA"/>
</dbReference>
<evidence type="ECO:0000259" key="6">
    <source>
        <dbReference type="Pfam" id="PF02441"/>
    </source>
</evidence>
<keyword evidence="3 5" id="KW-0288">FMN</keyword>
<evidence type="ECO:0000256" key="4">
    <source>
        <dbReference type="ARBA" id="ARBA00022679"/>
    </source>
</evidence>
<keyword evidence="4 5" id="KW-0808">Transferase</keyword>
<comment type="caution">
    <text evidence="7">The sequence shown here is derived from an EMBL/GenBank/DDBJ whole genome shotgun (WGS) entry which is preliminary data.</text>
</comment>
<comment type="similarity">
    <text evidence="5">Belongs to the UbiX/PAD1 family.</text>
</comment>
<protein>
    <recommendedName>
        <fullName evidence="5">Flavin prenyltransferase UbiX</fullName>
        <ecNumber evidence="5">2.5.1.129</ecNumber>
    </recommendedName>
</protein>
<feature type="binding site" evidence="5">
    <location>
        <position position="36"/>
    </location>
    <ligand>
        <name>FMN</name>
        <dbReference type="ChEBI" id="CHEBI:58210"/>
    </ligand>
</feature>
<comment type="caution">
    <text evidence="5">Lacks conserved residue(s) required for the propagation of feature annotation.</text>
</comment>
<feature type="binding site" evidence="5">
    <location>
        <position position="172"/>
    </location>
    <ligand>
        <name>dimethylallyl phosphate</name>
        <dbReference type="ChEBI" id="CHEBI:88052"/>
    </ligand>
</feature>
<feature type="binding site" evidence="5">
    <location>
        <position position="156"/>
    </location>
    <ligand>
        <name>dimethylallyl phosphate</name>
        <dbReference type="ChEBI" id="CHEBI:88052"/>
    </ligand>
</feature>
<name>A0A420W8C3_9BACT</name>
<dbReference type="NCBIfam" id="TIGR00421">
    <property type="entry name" value="ubiX_pad"/>
    <property type="match status" value="1"/>
</dbReference>
<keyword evidence="2 5" id="KW-0285">Flavoprotein</keyword>
<evidence type="ECO:0000256" key="3">
    <source>
        <dbReference type="ARBA" id="ARBA00022643"/>
    </source>
</evidence>
<dbReference type="SUPFAM" id="SSF52507">
    <property type="entry name" value="Homo-oligomeric flavin-containing Cys decarboxylases, HFCD"/>
    <property type="match status" value="1"/>
</dbReference>
<evidence type="ECO:0000256" key="2">
    <source>
        <dbReference type="ARBA" id="ARBA00022630"/>
    </source>
</evidence>
<dbReference type="InterPro" id="IPR036551">
    <property type="entry name" value="Flavin_trans-like"/>
</dbReference>
<dbReference type="Pfam" id="PF02441">
    <property type="entry name" value="Flavoprotein"/>
    <property type="match status" value="1"/>
</dbReference>
<feature type="domain" description="Flavoprotein" evidence="6">
    <location>
        <begin position="3"/>
        <end position="176"/>
    </location>
</feature>
<feature type="binding site" evidence="5">
    <location>
        <begin position="91"/>
        <end position="94"/>
    </location>
    <ligand>
        <name>FMN</name>
        <dbReference type="ChEBI" id="CHEBI:58210"/>
    </ligand>
</feature>
<evidence type="ECO:0000256" key="5">
    <source>
        <dbReference type="HAMAP-Rule" id="MF_01984"/>
    </source>
</evidence>
<keyword evidence="1 5" id="KW-0637">Prenyltransferase</keyword>
<dbReference type="InterPro" id="IPR004507">
    <property type="entry name" value="UbiX-like"/>
</dbReference>
<feature type="binding site" evidence="5">
    <location>
        <position position="126"/>
    </location>
    <ligand>
        <name>FMN</name>
        <dbReference type="ChEBI" id="CHEBI:58210"/>
    </ligand>
</feature>
<accession>A0A420W8C3</accession>
<reference evidence="7 8" key="1">
    <citation type="submission" date="2018-10" db="EMBL/GenBank/DDBJ databases">
        <title>Genomic Encyclopedia of Type Strains, Phase IV (KMG-IV): sequencing the most valuable type-strain genomes for metagenomic binning, comparative biology and taxonomic classification.</title>
        <authorList>
            <person name="Goeker M."/>
        </authorList>
    </citation>
    <scope>NUCLEOTIDE SEQUENCE [LARGE SCALE GENOMIC DNA]</scope>
    <source>
        <strain evidence="7 8">DSM 15521</strain>
    </source>
</reference>
<feature type="binding site" evidence="5">
    <location>
        <begin position="10"/>
        <end position="12"/>
    </location>
    <ligand>
        <name>FMN</name>
        <dbReference type="ChEBI" id="CHEBI:58210"/>
    </ligand>
</feature>
<dbReference type="Proteomes" id="UP000280881">
    <property type="component" value="Unassembled WGS sequence"/>
</dbReference>
<keyword evidence="8" id="KW-1185">Reference proteome</keyword>
<evidence type="ECO:0000256" key="1">
    <source>
        <dbReference type="ARBA" id="ARBA00022602"/>
    </source>
</evidence>
<dbReference type="RefSeq" id="WP_121169797.1">
    <property type="nucleotide sequence ID" value="NZ_RBIE01000001.1"/>
</dbReference>
<dbReference type="AlphaFoldDB" id="A0A420W8C3"/>
<sequence length="191" mass="20836">MDRVVVGITGASGSIYGKRLVEVLVANSYRVDLIFSETGRRVFEFETGVSVDKFVNSLPKDLVNLYRPDDLFAPPSSGSHQVKGAVVIPCSAGTLGHIASGSTVNLIHRAVDVNLKEGRPVILVFRETPINRIHAENILRVIDSGVTVLPASPGFYSKPKGVMELVDFIVERALRLLLKKEFGLIRNWGAP</sequence>
<evidence type="ECO:0000313" key="7">
    <source>
        <dbReference type="EMBL" id="RKQ63554.1"/>
    </source>
</evidence>
<gene>
    <name evidence="5" type="primary">ubiX</name>
    <name evidence="7" type="ORF">C7457_0428</name>
</gene>
<dbReference type="GO" id="GO:0106141">
    <property type="term" value="F:flavin prenyltransferase activity"/>
    <property type="evidence" value="ECO:0007669"/>
    <property type="project" value="UniProtKB-EC"/>
</dbReference>
<organism evidence="7 8">
    <name type="scientific">Thermovibrio guaymasensis</name>
    <dbReference type="NCBI Taxonomy" id="240167"/>
    <lineage>
        <taxon>Bacteria</taxon>
        <taxon>Pseudomonadati</taxon>
        <taxon>Aquificota</taxon>
        <taxon>Aquificia</taxon>
        <taxon>Desulfurobacteriales</taxon>
        <taxon>Desulfurobacteriaceae</taxon>
        <taxon>Thermovibrio</taxon>
    </lineage>
</organism>
<dbReference type="EC" id="2.5.1.129" evidence="5"/>
<dbReference type="OrthoDB" id="9781577at2"/>
<dbReference type="InterPro" id="IPR003382">
    <property type="entry name" value="Flavoprotein"/>
</dbReference>
<dbReference type="HAMAP" id="MF_01984">
    <property type="entry name" value="ubiX_pad"/>
    <property type="match status" value="1"/>
</dbReference>